<dbReference type="SUPFAM" id="SSF48452">
    <property type="entry name" value="TPR-like"/>
    <property type="match status" value="1"/>
</dbReference>
<name>A0A067QHB2_ZOONE</name>
<evidence type="ECO:0000256" key="4">
    <source>
        <dbReference type="ARBA" id="ARBA00022803"/>
    </source>
</evidence>
<dbReference type="PANTHER" id="PTHR11242">
    <property type="entry name" value="ARYL HYDROCARBON RECEPTOR INTERACTING PROTEIN RELATED"/>
    <property type="match status" value="1"/>
</dbReference>
<dbReference type="AlphaFoldDB" id="A0A067QHB2"/>
<evidence type="ECO:0000313" key="7">
    <source>
        <dbReference type="Proteomes" id="UP000027135"/>
    </source>
</evidence>
<dbReference type="STRING" id="136037.A0A067QHB2"/>
<dbReference type="PANTHER" id="PTHR11242:SF0">
    <property type="entry name" value="TPR_REGION DOMAIN-CONTAINING PROTEIN"/>
    <property type="match status" value="1"/>
</dbReference>
<dbReference type="eggNOG" id="KOG0545">
    <property type="taxonomic scope" value="Eukaryota"/>
</dbReference>
<keyword evidence="3" id="KW-0677">Repeat</keyword>
<organism evidence="6 7">
    <name type="scientific">Zootermopsis nevadensis</name>
    <name type="common">Dampwood termite</name>
    <dbReference type="NCBI Taxonomy" id="136037"/>
    <lineage>
        <taxon>Eukaryota</taxon>
        <taxon>Metazoa</taxon>
        <taxon>Ecdysozoa</taxon>
        <taxon>Arthropoda</taxon>
        <taxon>Hexapoda</taxon>
        <taxon>Insecta</taxon>
        <taxon>Pterygota</taxon>
        <taxon>Neoptera</taxon>
        <taxon>Polyneoptera</taxon>
        <taxon>Dictyoptera</taxon>
        <taxon>Blattodea</taxon>
        <taxon>Blattoidea</taxon>
        <taxon>Termitoidae</taxon>
        <taxon>Termopsidae</taxon>
        <taxon>Zootermopsis</taxon>
    </lineage>
</organism>
<dbReference type="Gene3D" id="1.25.40.10">
    <property type="entry name" value="Tetratricopeptide repeat domain"/>
    <property type="match status" value="1"/>
</dbReference>
<evidence type="ECO:0000259" key="5">
    <source>
        <dbReference type="Pfam" id="PF23322"/>
    </source>
</evidence>
<reference evidence="6 7" key="1">
    <citation type="journal article" date="2014" name="Nat. Commun.">
        <title>Molecular traces of alternative social organization in a termite genome.</title>
        <authorList>
            <person name="Terrapon N."/>
            <person name="Li C."/>
            <person name="Robertson H.M."/>
            <person name="Ji L."/>
            <person name="Meng X."/>
            <person name="Booth W."/>
            <person name="Chen Z."/>
            <person name="Childers C.P."/>
            <person name="Glastad K.M."/>
            <person name="Gokhale K."/>
            <person name="Gowin J."/>
            <person name="Gronenberg W."/>
            <person name="Hermansen R.A."/>
            <person name="Hu H."/>
            <person name="Hunt B.G."/>
            <person name="Huylmans A.K."/>
            <person name="Khalil S.M."/>
            <person name="Mitchell R.D."/>
            <person name="Munoz-Torres M.C."/>
            <person name="Mustard J.A."/>
            <person name="Pan H."/>
            <person name="Reese J.T."/>
            <person name="Scharf M.E."/>
            <person name="Sun F."/>
            <person name="Vogel H."/>
            <person name="Xiao J."/>
            <person name="Yang W."/>
            <person name="Yang Z."/>
            <person name="Yang Z."/>
            <person name="Zhou J."/>
            <person name="Zhu J."/>
            <person name="Brent C.S."/>
            <person name="Elsik C.G."/>
            <person name="Goodisman M.A."/>
            <person name="Liberles D.A."/>
            <person name="Roe R.M."/>
            <person name="Vargo E.L."/>
            <person name="Vilcinskas A."/>
            <person name="Wang J."/>
            <person name="Bornberg-Bauer E."/>
            <person name="Korb J."/>
            <person name="Zhang G."/>
            <person name="Liebig J."/>
        </authorList>
    </citation>
    <scope>NUCLEOTIDE SEQUENCE [LARGE SCALE GENOMIC DNA]</scope>
    <source>
        <tissue evidence="6">Whole organism</tissue>
    </source>
</reference>
<dbReference type="InterPro" id="IPR039663">
    <property type="entry name" value="AIP/AIPL1/TTC9"/>
</dbReference>
<sequence length="321" mass="36876">MEHESGNPLITKNILHAGTKSVTFTSGTKVFFHFQTRKCDDEQTVVDDSRKLGKPMELVLGKKFKFEVWETVVQMMALNEVASFTVDKSLLSGYPFLSKTLREAGKSREQRRPHCCGVTLQNDGIGYEDLNRLIKEPSDLVFTIELLKVEAPEDYEKESWQMNEEEKLEAIPALRAEGNSLFYNKNYKAASGKYALAIGMLEQLMLVEKPGEEEWFALEKQKLPLLLNFSQCKLYEKDYYAVIEHCSTVLKSDPDNVKALFRRAKAHVGAWNPREAHGDFARVMELDHSLLATVRKELKQLEEMERKQDEEDKSKLKGKIF</sequence>
<protein>
    <submittedName>
        <fullName evidence="6">AH receptor-interacting protein</fullName>
    </submittedName>
</protein>
<evidence type="ECO:0000313" key="6">
    <source>
        <dbReference type="EMBL" id="KDQ97275.1"/>
    </source>
</evidence>
<evidence type="ECO:0000256" key="3">
    <source>
        <dbReference type="ARBA" id="ARBA00022737"/>
    </source>
</evidence>
<dbReference type="Gene3D" id="3.10.50.40">
    <property type="match status" value="1"/>
</dbReference>
<dbReference type="InterPro" id="IPR011990">
    <property type="entry name" value="TPR-like_helical_dom_sf"/>
</dbReference>
<dbReference type="Pfam" id="PF23322">
    <property type="entry name" value="PPIase_AIP"/>
    <property type="match status" value="1"/>
</dbReference>
<dbReference type="FunCoup" id="A0A067QHB2">
    <property type="interactions" value="379"/>
</dbReference>
<dbReference type="OrthoDB" id="5829758at2759"/>
<keyword evidence="6" id="KW-0675">Receptor</keyword>
<keyword evidence="7" id="KW-1185">Reference proteome</keyword>
<keyword evidence="2" id="KW-0963">Cytoplasm</keyword>
<evidence type="ECO:0000256" key="2">
    <source>
        <dbReference type="ARBA" id="ARBA00022490"/>
    </source>
</evidence>
<dbReference type="FunFam" id="1.25.40.10:FF:000052">
    <property type="entry name" value="Aryl-hydrocarbon-interacting protein-like 1"/>
    <property type="match status" value="1"/>
</dbReference>
<gene>
    <name evidence="6" type="ORF">L798_05598</name>
</gene>
<evidence type="ECO:0000256" key="1">
    <source>
        <dbReference type="ARBA" id="ARBA00004496"/>
    </source>
</evidence>
<dbReference type="EMBL" id="KK853689">
    <property type="protein sequence ID" value="KDQ97275.1"/>
    <property type="molecule type" value="Genomic_DNA"/>
</dbReference>
<dbReference type="GO" id="GO:0005737">
    <property type="term" value="C:cytoplasm"/>
    <property type="evidence" value="ECO:0007669"/>
    <property type="project" value="UniProtKB-SubCell"/>
</dbReference>
<dbReference type="InterPro" id="IPR046357">
    <property type="entry name" value="PPIase_dom_sf"/>
</dbReference>
<dbReference type="SUPFAM" id="SSF54534">
    <property type="entry name" value="FKBP-like"/>
    <property type="match status" value="1"/>
</dbReference>
<comment type="subcellular location">
    <subcellularLocation>
        <location evidence="1">Cytoplasm</location>
    </subcellularLocation>
</comment>
<accession>A0A067QHB2</accession>
<feature type="domain" description="AIP/AIPL N-terminal FKBP-type PPIase" evidence="5">
    <location>
        <begin position="20"/>
        <end position="148"/>
    </location>
</feature>
<proteinExistence type="predicted"/>
<dbReference type="InterPro" id="IPR056277">
    <property type="entry name" value="PPIase_AIP"/>
</dbReference>
<dbReference type="GO" id="GO:0003755">
    <property type="term" value="F:peptidyl-prolyl cis-trans isomerase activity"/>
    <property type="evidence" value="ECO:0007669"/>
    <property type="project" value="InterPro"/>
</dbReference>
<keyword evidence="4" id="KW-0802">TPR repeat</keyword>
<dbReference type="OMA" id="SHCCGMM"/>
<dbReference type="Proteomes" id="UP000027135">
    <property type="component" value="Unassembled WGS sequence"/>
</dbReference>
<dbReference type="InParanoid" id="A0A067QHB2"/>